<evidence type="ECO:0000313" key="6">
    <source>
        <dbReference type="RefSeq" id="XP_031563651.1"/>
    </source>
</evidence>
<evidence type="ECO:0000313" key="5">
    <source>
        <dbReference type="Proteomes" id="UP000515163"/>
    </source>
</evidence>
<dbReference type="InParanoid" id="A0A6P8I8T6"/>
<evidence type="ECO:0000256" key="1">
    <source>
        <dbReference type="ARBA" id="ARBA00022723"/>
    </source>
</evidence>
<dbReference type="Gene3D" id="1.10.238.10">
    <property type="entry name" value="EF-hand"/>
    <property type="match status" value="2"/>
</dbReference>
<feature type="domain" description="EF-hand" evidence="4">
    <location>
        <begin position="113"/>
        <end position="148"/>
    </location>
</feature>
<dbReference type="GeneID" id="116299161"/>
<keyword evidence="2" id="KW-0677">Repeat</keyword>
<dbReference type="GO" id="GO:0005509">
    <property type="term" value="F:calcium ion binding"/>
    <property type="evidence" value="ECO:0007669"/>
    <property type="project" value="InterPro"/>
</dbReference>
<dbReference type="Proteomes" id="UP000515163">
    <property type="component" value="Unplaced"/>
</dbReference>
<keyword evidence="5" id="KW-1185">Reference proteome</keyword>
<dbReference type="OrthoDB" id="444540at2759"/>
<reference evidence="6" key="1">
    <citation type="submission" date="2025-08" db="UniProtKB">
        <authorList>
            <consortium name="RefSeq"/>
        </authorList>
    </citation>
    <scope>IDENTIFICATION</scope>
    <source>
        <tissue evidence="6">Tentacle</tissue>
    </source>
</reference>
<keyword evidence="3" id="KW-0106">Calcium</keyword>
<dbReference type="PANTHER" id="PTHR34524:SF6">
    <property type="entry name" value="CALCYPHOSINE LIKE"/>
    <property type="match status" value="1"/>
</dbReference>
<dbReference type="AlphaFoldDB" id="A0A6P8I8T6"/>
<dbReference type="SUPFAM" id="SSF47473">
    <property type="entry name" value="EF-hand"/>
    <property type="match status" value="1"/>
</dbReference>
<dbReference type="CDD" id="cd00051">
    <property type="entry name" value="EFh"/>
    <property type="match status" value="1"/>
</dbReference>
<dbReference type="SMART" id="SM00054">
    <property type="entry name" value="EFh"/>
    <property type="match status" value="4"/>
</dbReference>
<protein>
    <submittedName>
        <fullName evidence="6">Calcyphosin-like protein isoform X1</fullName>
    </submittedName>
</protein>
<proteinExistence type="predicted"/>
<keyword evidence="1" id="KW-0479">Metal-binding</keyword>
<dbReference type="RefSeq" id="XP_031563651.1">
    <property type="nucleotide sequence ID" value="XM_031707791.1"/>
</dbReference>
<dbReference type="PROSITE" id="PS50222">
    <property type="entry name" value="EF_HAND_2"/>
    <property type="match status" value="4"/>
</dbReference>
<feature type="domain" description="EF-hand" evidence="4">
    <location>
        <begin position="41"/>
        <end position="76"/>
    </location>
</feature>
<dbReference type="PANTHER" id="PTHR34524">
    <property type="entry name" value="CALCYPHOSIN"/>
    <property type="match status" value="1"/>
</dbReference>
<dbReference type="InterPro" id="IPR018247">
    <property type="entry name" value="EF_Hand_1_Ca_BS"/>
</dbReference>
<evidence type="ECO:0000256" key="2">
    <source>
        <dbReference type="ARBA" id="ARBA00022737"/>
    </source>
</evidence>
<dbReference type="InterPro" id="IPR051581">
    <property type="entry name" value="Ca-bind"/>
</dbReference>
<name>A0A6P8I8T6_ACTTE</name>
<dbReference type="FunCoup" id="A0A6P8I8T6">
    <property type="interactions" value="1"/>
</dbReference>
<dbReference type="PROSITE" id="PS00018">
    <property type="entry name" value="EF_HAND_1"/>
    <property type="match status" value="2"/>
</dbReference>
<feature type="domain" description="EF-hand" evidence="4">
    <location>
        <begin position="156"/>
        <end position="193"/>
    </location>
</feature>
<feature type="domain" description="EF-hand" evidence="4">
    <location>
        <begin position="77"/>
        <end position="112"/>
    </location>
</feature>
<dbReference type="KEGG" id="aten:116299161"/>
<dbReference type="InterPro" id="IPR011992">
    <property type="entry name" value="EF-hand-dom_pair"/>
</dbReference>
<sequence length="211" mass="24216">MFTGRKNEELRRKTTKILKGNTKDIHPVEILRLKCLSRGCGGIMGLGRVFRIMDDDGNRKLDFAEFKKGLREYGLILEPKEVKSIFDAFDKDGSGTIDFDEFLISLRPPMSKARKSVINLAFNKLDKTGDGQITVEDLKGVYNVKHHPKYINGEWTEEQCFRKFLDSFDSPDDKDGVITLDEFLNYYSGVSASIDNDAYFDLMMRNAYKLK</sequence>
<dbReference type="InterPro" id="IPR002048">
    <property type="entry name" value="EF_hand_dom"/>
</dbReference>
<dbReference type="Pfam" id="PF13499">
    <property type="entry name" value="EF-hand_7"/>
    <property type="match status" value="2"/>
</dbReference>
<evidence type="ECO:0000259" key="4">
    <source>
        <dbReference type="PROSITE" id="PS50222"/>
    </source>
</evidence>
<accession>A0A6P8I8T6</accession>
<organism evidence="5 6">
    <name type="scientific">Actinia tenebrosa</name>
    <name type="common">Australian red waratah sea anemone</name>
    <dbReference type="NCBI Taxonomy" id="6105"/>
    <lineage>
        <taxon>Eukaryota</taxon>
        <taxon>Metazoa</taxon>
        <taxon>Cnidaria</taxon>
        <taxon>Anthozoa</taxon>
        <taxon>Hexacorallia</taxon>
        <taxon>Actiniaria</taxon>
        <taxon>Actiniidae</taxon>
        <taxon>Actinia</taxon>
    </lineage>
</organism>
<evidence type="ECO:0000256" key="3">
    <source>
        <dbReference type="ARBA" id="ARBA00022837"/>
    </source>
</evidence>
<gene>
    <name evidence="6" type="primary">LOC116299161</name>
</gene>